<dbReference type="GeneID" id="77732693"/>
<feature type="compositionally biased region" description="Basic and acidic residues" evidence="1">
    <location>
        <begin position="359"/>
        <end position="377"/>
    </location>
</feature>
<reference evidence="2" key="1">
    <citation type="journal article" date="2022" name="G3 (Bethesda)">
        <title>High quality genome of the basidiomycete yeast Dioszegia hungarica PDD-24b-2 isolated from cloud water.</title>
        <authorList>
            <person name="Jarrige D."/>
            <person name="Haridas S."/>
            <person name="Bleykasten-Grosshans C."/>
            <person name="Joly M."/>
            <person name="Nadalig T."/>
            <person name="Sancelme M."/>
            <person name="Vuilleumier S."/>
            <person name="Grigoriev I.V."/>
            <person name="Amato P."/>
            <person name="Bringel F."/>
        </authorList>
    </citation>
    <scope>NUCLEOTIDE SEQUENCE</scope>
    <source>
        <strain evidence="2">PDD-24b-2</strain>
    </source>
</reference>
<evidence type="ECO:0000256" key="1">
    <source>
        <dbReference type="SAM" id="MobiDB-lite"/>
    </source>
</evidence>
<dbReference type="EMBL" id="JAKWFO010000005">
    <property type="protein sequence ID" value="KAI9636853.1"/>
    <property type="molecule type" value="Genomic_DNA"/>
</dbReference>
<feature type="compositionally biased region" description="Basic residues" evidence="1">
    <location>
        <begin position="332"/>
        <end position="344"/>
    </location>
</feature>
<dbReference type="Proteomes" id="UP001164286">
    <property type="component" value="Unassembled WGS sequence"/>
</dbReference>
<feature type="region of interest" description="Disordered" evidence="1">
    <location>
        <begin position="484"/>
        <end position="521"/>
    </location>
</feature>
<name>A0AA38LVR8_9TREE</name>
<proteinExistence type="predicted"/>
<feature type="compositionally biased region" description="Low complexity" evidence="1">
    <location>
        <begin position="319"/>
        <end position="331"/>
    </location>
</feature>
<gene>
    <name evidence="2" type="ORF">MKK02DRAFT_45562</name>
</gene>
<dbReference type="AlphaFoldDB" id="A0AA38LVR8"/>
<organism evidence="2 3">
    <name type="scientific">Dioszegia hungarica</name>
    <dbReference type="NCBI Taxonomy" id="4972"/>
    <lineage>
        <taxon>Eukaryota</taxon>
        <taxon>Fungi</taxon>
        <taxon>Dikarya</taxon>
        <taxon>Basidiomycota</taxon>
        <taxon>Agaricomycotina</taxon>
        <taxon>Tremellomycetes</taxon>
        <taxon>Tremellales</taxon>
        <taxon>Bulleribasidiaceae</taxon>
        <taxon>Dioszegia</taxon>
    </lineage>
</organism>
<feature type="region of interest" description="Disordered" evidence="1">
    <location>
        <begin position="319"/>
        <end position="388"/>
    </location>
</feature>
<sequence length="648" mass="70917">MPFAMAPNSALRPKPGGGFELTLGPQEVSASLERKTLTIKERLQRFKAKNSQPVFSGLPTRRPGDESLDLSTVPLSYDDRLTFLDEAREGYERGKELLIAHREEAKANPSRFRDSPCTNVEVAKQTIAGLEPDDIAALKTALPAELFHYALALSDECRTRQDAWTAANAEGTLALIDVNEAYGEAFAASGPIRLEGMRAICQMEGEAAEASQAETAKMWNAHFDDFYDKVYQEARADLVTTEGKVDTVVKSHKHLVAELSLLTQLREALTEAATDGQTQDNVRNAVCAPVGEEAQPSVVDAMRRLRSFLAERLQSTVTAANSSAQAPFAAKSQKKKKKKNRRKLPKSDSHQPPQPTIDTADHVSAKCPADDTSHPETVETDDGGGTYTPVLTRQQSCELIANARASQDDPVLPPSRQHAPLESPAFIGESAGDIEATEIAVERTEPVFRRPVGGAPWALPTQLSGQDSGNNHAGVSATRMVEDLPAYPPLGSKSNAAPNEAEDGAMSDEDGAGTDGRCGRRQIRGSKSAWVTRTHDEEQALYDAVAKKSLSRSPKRSWTLIGLIKEPCGQPTYWEPVDHRVHHRSTFQGYDPQWWPGVSETRLAGGRDDVESDDDAGFNEHKSHRPDCFWAWNEVDGLWVITRPRALD</sequence>
<feature type="region of interest" description="Disordered" evidence="1">
    <location>
        <begin position="50"/>
        <end position="70"/>
    </location>
</feature>
<keyword evidence="3" id="KW-1185">Reference proteome</keyword>
<dbReference type="RefSeq" id="XP_052946630.1">
    <property type="nucleotide sequence ID" value="XM_053093488.1"/>
</dbReference>
<accession>A0AA38LVR8</accession>
<evidence type="ECO:0000313" key="2">
    <source>
        <dbReference type="EMBL" id="KAI9636853.1"/>
    </source>
</evidence>
<evidence type="ECO:0000313" key="3">
    <source>
        <dbReference type="Proteomes" id="UP001164286"/>
    </source>
</evidence>
<comment type="caution">
    <text evidence="2">The sequence shown here is derived from an EMBL/GenBank/DDBJ whole genome shotgun (WGS) entry which is preliminary data.</text>
</comment>
<feature type="region of interest" description="Disordered" evidence="1">
    <location>
        <begin position="1"/>
        <end position="20"/>
    </location>
</feature>
<protein>
    <submittedName>
        <fullName evidence="2">Uncharacterized protein</fullName>
    </submittedName>
</protein>
<feature type="compositionally biased region" description="Acidic residues" evidence="1">
    <location>
        <begin position="500"/>
        <end position="512"/>
    </location>
</feature>